<comment type="caution">
    <text evidence="9">The sequence shown here is derived from an EMBL/GenBank/DDBJ whole genome shotgun (WGS) entry which is preliminary data.</text>
</comment>
<feature type="compositionally biased region" description="Low complexity" evidence="5">
    <location>
        <begin position="1101"/>
        <end position="1110"/>
    </location>
</feature>
<evidence type="ECO:0000259" key="7">
    <source>
        <dbReference type="Pfam" id="PF10337"/>
    </source>
</evidence>
<keyword evidence="2 6" id="KW-0812">Transmembrane</keyword>
<evidence type="ECO:0000256" key="5">
    <source>
        <dbReference type="SAM" id="MobiDB-lite"/>
    </source>
</evidence>
<feature type="transmembrane region" description="Helical" evidence="6">
    <location>
        <begin position="135"/>
        <end position="153"/>
    </location>
</feature>
<protein>
    <submittedName>
        <fullName evidence="9">Uncharacterized protein</fullName>
    </submittedName>
</protein>
<dbReference type="PANTHER" id="PTHR37994:SF4">
    <property type="entry name" value="ER TRANSPORTER 6TM N-TERMINAL DOMAIN-CONTAINING PROTEIN-RELATED"/>
    <property type="match status" value="1"/>
</dbReference>
<evidence type="ECO:0000256" key="3">
    <source>
        <dbReference type="ARBA" id="ARBA00022989"/>
    </source>
</evidence>
<feature type="compositionally biased region" description="Acidic residues" evidence="5">
    <location>
        <begin position="348"/>
        <end position="357"/>
    </location>
</feature>
<feature type="transmembrane region" description="Helical" evidence="6">
    <location>
        <begin position="729"/>
        <end position="747"/>
    </location>
</feature>
<dbReference type="InterPro" id="IPR049453">
    <property type="entry name" value="Memb_transporter_dom"/>
</dbReference>
<dbReference type="Pfam" id="PF13515">
    <property type="entry name" value="FUSC_2"/>
    <property type="match status" value="1"/>
</dbReference>
<dbReference type="PANTHER" id="PTHR37994">
    <property type="entry name" value="ARAE_2_N DOMAIN-CONTAINING PROTEIN-RELATED"/>
    <property type="match status" value="1"/>
</dbReference>
<dbReference type="EMBL" id="PXOF01000027">
    <property type="protein sequence ID" value="RGP73487.1"/>
    <property type="molecule type" value="Genomic_DNA"/>
</dbReference>
<feature type="region of interest" description="Disordered" evidence="5">
    <location>
        <begin position="566"/>
        <end position="628"/>
    </location>
</feature>
<feature type="compositionally biased region" description="Basic residues" evidence="5">
    <location>
        <begin position="566"/>
        <end position="577"/>
    </location>
</feature>
<evidence type="ECO:0000256" key="2">
    <source>
        <dbReference type="ARBA" id="ARBA00022692"/>
    </source>
</evidence>
<accession>A0A395SMX7</accession>
<feature type="transmembrane region" description="Helical" evidence="6">
    <location>
        <begin position="703"/>
        <end position="723"/>
    </location>
</feature>
<feature type="transmembrane region" description="Helical" evidence="6">
    <location>
        <begin position="780"/>
        <end position="802"/>
    </location>
</feature>
<gene>
    <name evidence="9" type="ORF">FSPOR_2069</name>
</gene>
<dbReference type="InterPro" id="IPR018823">
    <property type="entry name" value="ArAE_2_N"/>
</dbReference>
<keyword evidence="10" id="KW-1185">Reference proteome</keyword>
<evidence type="ECO:0000313" key="9">
    <source>
        <dbReference type="EMBL" id="RGP73487.1"/>
    </source>
</evidence>
<keyword evidence="4 6" id="KW-0472">Membrane</keyword>
<reference evidence="9 10" key="1">
    <citation type="journal article" date="2018" name="PLoS Pathog.">
        <title>Evolution of structural diversity of trichothecenes, a family of toxins produced by plant pathogenic and entomopathogenic fungi.</title>
        <authorList>
            <person name="Proctor R.H."/>
            <person name="McCormick S.P."/>
            <person name="Kim H.S."/>
            <person name="Cardoza R.E."/>
            <person name="Stanley A.M."/>
            <person name="Lindo L."/>
            <person name="Kelly A."/>
            <person name="Brown D.W."/>
            <person name="Lee T."/>
            <person name="Vaughan M.M."/>
            <person name="Alexander N.J."/>
            <person name="Busman M."/>
            <person name="Gutierrez S."/>
        </authorList>
    </citation>
    <scope>NUCLEOTIDE SEQUENCE [LARGE SCALE GENOMIC DNA]</scope>
    <source>
        <strain evidence="9 10">NRRL 3299</strain>
    </source>
</reference>
<feature type="transmembrane region" description="Helical" evidence="6">
    <location>
        <begin position="675"/>
        <end position="696"/>
    </location>
</feature>
<feature type="domain" description="Putative ER transporter 6TM N-terminal" evidence="7">
    <location>
        <begin position="112"/>
        <end position="434"/>
    </location>
</feature>
<evidence type="ECO:0000256" key="4">
    <source>
        <dbReference type="ARBA" id="ARBA00023136"/>
    </source>
</evidence>
<keyword evidence="3 6" id="KW-1133">Transmembrane helix</keyword>
<evidence type="ECO:0000256" key="1">
    <source>
        <dbReference type="ARBA" id="ARBA00004141"/>
    </source>
</evidence>
<sequence length="1163" mass="129297">MKTVIAFLKRLVIAIWADRQTNDLWKQIVKSSIACLAAVTAVITPQAVAVIGPVTFLAPMATIFAHPGQRTGLTIEALVMLVLGTAIGLGWSILGIYLSSLIVDESKAAAYTIRGIFLAVAAVLHGYIRSAAPRIFLFVAFYLIACLIVLLGKQDHVSLSVLTNIAYPTLVGAGISLVTNLSMFPESSSNFLGLAAIDALCETMDTLTRATHWFITPGGDSHEELSHVELTMTSTVKSVPEKPKRKKNWFTKRTAQLPNPFQPSQNRYRVSTVPVGLATIASLTSAKGKLRSRLAQCKNAQREVNYEITFSVLPPRSMKPLTTSQMSNLVQNITNIIGACENKFAVVENDDGSDDDSVTTADSSNGEPSGGITRMDTFEAYQQKLENAKPPREVELSNASLLETIIARIREPTAEFDAAIKDAVRLVITCVAYCYDVPKLPSGLPVPKDISLHDLDYRIDLLAEAIVNFDTSCSSELRQLRMDERGNSVDFMPRHETFLISSFVLGVRQSATHVLQMLHHVRKTVEQRQARHNRATFWFPKSVDTRQFWKTGGESDGLVLPETARKQFRHGKSKHRTHSTEKDANHTEPEIKDEERAIRFVEPSRRETERKNGTEERKEKKSKAEGSSRVLRMREQAADIIEWMHDSNDLFYAVKLAFAVLLLSWPALVDAWNPWYSGFRAVWAPMQLFLVFEVAIGTSVYVFIVRLLGVVFGCFVGFISYLVGDGNKIGVVLFLIVGVVPSFYVQLGTKYVKAGMICTVSMVVVALSSVNGTATPVDNFTRRLCAFLVGGLVAVAVEMLVFPVRARDRLLDTLSVSIKQVQNMQAAMAVGLDSPAKPDFRDPGIIKRFNFAKDQAQTALAAADTFLPMCLKEPRLKGDFKPLYPIYKEIVVVLRQIVERMDNAVSLRKEYGSSILEDLHPQVYTYRRNVAASIMLLLFSVHEALITWQPLPQFMPACRLAHFRLINRVREILYSRSGAQTPAGGPPSVSNENFDLAEEVARLIVQKRSLSWNASTYGQGEIIEYLEELVELTKILVGVNAFRSGLLEEAAPYSKYDQRARLNRIPLSRAPTTDTTTTVAVEEVPTASSALAPAESRATGLQRTQTLRRASLTRRRTHQREEKGEESDSEEDIPVSLQRVGTRICENNALIRRRTIAVSKDDR</sequence>
<feature type="transmembrane region" description="Helical" evidence="6">
    <location>
        <begin position="165"/>
        <end position="184"/>
    </location>
</feature>
<feature type="transmembrane region" description="Helical" evidence="6">
    <location>
        <begin position="650"/>
        <end position="669"/>
    </location>
</feature>
<dbReference type="Proteomes" id="UP000266152">
    <property type="component" value="Unassembled WGS sequence"/>
</dbReference>
<evidence type="ECO:0000259" key="8">
    <source>
        <dbReference type="Pfam" id="PF13515"/>
    </source>
</evidence>
<proteinExistence type="predicted"/>
<dbReference type="Pfam" id="PF10337">
    <property type="entry name" value="ArAE_2_N"/>
    <property type="match status" value="1"/>
</dbReference>
<feature type="transmembrane region" description="Helical" evidence="6">
    <location>
        <begin position="43"/>
        <end position="65"/>
    </location>
</feature>
<dbReference type="GO" id="GO:0016020">
    <property type="term" value="C:membrane"/>
    <property type="evidence" value="ECO:0007669"/>
    <property type="project" value="UniProtKB-SubCell"/>
</dbReference>
<name>A0A395SMX7_FUSSP</name>
<feature type="transmembrane region" description="Helical" evidence="6">
    <location>
        <begin position="108"/>
        <end position="128"/>
    </location>
</feature>
<evidence type="ECO:0000313" key="10">
    <source>
        <dbReference type="Proteomes" id="UP000266152"/>
    </source>
</evidence>
<comment type="subcellular location">
    <subcellularLocation>
        <location evidence="1">Membrane</location>
        <topology evidence="1">Multi-pass membrane protein</topology>
    </subcellularLocation>
</comment>
<dbReference type="AlphaFoldDB" id="A0A395SMX7"/>
<feature type="transmembrane region" description="Helical" evidence="6">
    <location>
        <begin position="754"/>
        <end position="774"/>
    </location>
</feature>
<feature type="compositionally biased region" description="Acidic residues" evidence="5">
    <location>
        <begin position="1124"/>
        <end position="1133"/>
    </location>
</feature>
<feature type="region of interest" description="Disordered" evidence="5">
    <location>
        <begin position="348"/>
        <end position="374"/>
    </location>
</feature>
<feature type="transmembrane region" description="Helical" evidence="6">
    <location>
        <begin position="77"/>
        <end position="102"/>
    </location>
</feature>
<dbReference type="STRING" id="5514.A0A395SMX7"/>
<organism evidence="9 10">
    <name type="scientific">Fusarium sporotrichioides</name>
    <dbReference type="NCBI Taxonomy" id="5514"/>
    <lineage>
        <taxon>Eukaryota</taxon>
        <taxon>Fungi</taxon>
        <taxon>Dikarya</taxon>
        <taxon>Ascomycota</taxon>
        <taxon>Pezizomycotina</taxon>
        <taxon>Sordariomycetes</taxon>
        <taxon>Hypocreomycetidae</taxon>
        <taxon>Hypocreales</taxon>
        <taxon>Nectriaceae</taxon>
        <taxon>Fusarium</taxon>
    </lineage>
</organism>
<feature type="domain" description="Integral membrane bound transporter" evidence="8">
    <location>
        <begin position="675"/>
        <end position="797"/>
    </location>
</feature>
<feature type="region of interest" description="Disordered" evidence="5">
    <location>
        <begin position="1089"/>
        <end position="1134"/>
    </location>
</feature>
<feature type="compositionally biased region" description="Basic and acidic residues" evidence="5">
    <location>
        <begin position="578"/>
        <end position="628"/>
    </location>
</feature>
<evidence type="ECO:0000256" key="6">
    <source>
        <dbReference type="SAM" id="Phobius"/>
    </source>
</evidence>